<evidence type="ECO:0000313" key="2">
    <source>
        <dbReference type="Proteomes" id="UP001304970"/>
    </source>
</evidence>
<accession>A0AA96V6C8</accession>
<reference evidence="1 2" key="1">
    <citation type="submission" date="2023-07" db="EMBL/GenBank/DDBJ databases">
        <title>Closed genome sequence of Methanosarcinaceae archaeon Am2.</title>
        <authorList>
            <person name="Poehlein A."/>
            <person name="Protasov E."/>
            <person name="Platt K."/>
            <person name="Reeh H."/>
            <person name="Daniel R."/>
            <person name="Brune A."/>
        </authorList>
    </citation>
    <scope>NUCLEOTIDE SEQUENCE [LARGE SCALE GENOMIC DNA]</scope>
    <source>
        <strain evidence="1 2">Am2</strain>
    </source>
</reference>
<dbReference type="RefSeq" id="WP_338098269.1">
    <property type="nucleotide sequence ID" value="NZ_CP131061.1"/>
</dbReference>
<name>A0AA96V6C8_9EURY</name>
<organism evidence="1 2">
    <name type="scientific">Methanolapillus ohkumae</name>
    <dbReference type="NCBI Taxonomy" id="3028298"/>
    <lineage>
        <taxon>Archaea</taxon>
        <taxon>Methanobacteriati</taxon>
        <taxon>Methanobacteriota</taxon>
        <taxon>Stenosarchaea group</taxon>
        <taxon>Methanomicrobia</taxon>
        <taxon>Methanosarcinales</taxon>
        <taxon>Methanosarcinaceae</taxon>
        <taxon>Methanolapillus</taxon>
    </lineage>
</organism>
<gene>
    <name evidence="1" type="ORF">MsAm2_05320</name>
</gene>
<sequence length="134" mass="16195">MEKTLFVSTLNLQEVLHVIEKWEFDRYRRNNNPNIKLKRYRQNQSGRLKLKYKLDFILQQIEQAYSIEEDAITKEEIRKFVSAFENHVYDPIDFFAAHSKCEAGCFNYITDDSDFKNNFKFQTESDIHLYTYDT</sequence>
<dbReference type="AlphaFoldDB" id="A0AA96V6C8"/>
<dbReference type="Proteomes" id="UP001304970">
    <property type="component" value="Chromosome"/>
</dbReference>
<evidence type="ECO:0000313" key="1">
    <source>
        <dbReference type="EMBL" id="WNY26756.1"/>
    </source>
</evidence>
<protein>
    <submittedName>
        <fullName evidence="1">Uncharacterized protein</fullName>
    </submittedName>
</protein>
<proteinExistence type="predicted"/>
<dbReference type="GeneID" id="89227938"/>
<dbReference type="EMBL" id="CP131061">
    <property type="protein sequence ID" value="WNY26756.1"/>
    <property type="molecule type" value="Genomic_DNA"/>
</dbReference>
<keyword evidence="2" id="KW-1185">Reference proteome</keyword>